<dbReference type="EMBL" id="BJYU01000042">
    <property type="protein sequence ID" value="GEO15475.1"/>
    <property type="molecule type" value="Genomic_DNA"/>
</dbReference>
<dbReference type="RefSeq" id="WP_114187655.1">
    <property type="nucleotide sequence ID" value="NZ_BJYU01000042.1"/>
</dbReference>
<protein>
    <submittedName>
        <fullName evidence="2">Amidase</fullName>
    </submittedName>
</protein>
<dbReference type="InterPro" id="IPR000120">
    <property type="entry name" value="Amidase"/>
</dbReference>
<dbReference type="SUPFAM" id="SSF75304">
    <property type="entry name" value="Amidase signature (AS) enzymes"/>
    <property type="match status" value="1"/>
</dbReference>
<feature type="domain" description="Amidase" evidence="1">
    <location>
        <begin position="33"/>
        <end position="452"/>
    </location>
</feature>
<dbReference type="AlphaFoldDB" id="A0A512BU82"/>
<reference evidence="2 3" key="1">
    <citation type="submission" date="2019-07" db="EMBL/GenBank/DDBJ databases">
        <title>Whole genome shotgun sequence of Microvirga aerophila NBRC 106136.</title>
        <authorList>
            <person name="Hosoyama A."/>
            <person name="Uohara A."/>
            <person name="Ohji S."/>
            <person name="Ichikawa N."/>
        </authorList>
    </citation>
    <scope>NUCLEOTIDE SEQUENCE [LARGE SCALE GENOMIC DNA]</scope>
    <source>
        <strain evidence="2 3">NBRC 106136</strain>
    </source>
</reference>
<dbReference type="Proteomes" id="UP000321085">
    <property type="component" value="Unassembled WGS sequence"/>
</dbReference>
<evidence type="ECO:0000313" key="3">
    <source>
        <dbReference type="Proteomes" id="UP000321085"/>
    </source>
</evidence>
<dbReference type="PANTHER" id="PTHR11895">
    <property type="entry name" value="TRANSAMIDASE"/>
    <property type="match status" value="1"/>
</dbReference>
<dbReference type="InterPro" id="IPR023631">
    <property type="entry name" value="Amidase_dom"/>
</dbReference>
<dbReference type="GO" id="GO:0003824">
    <property type="term" value="F:catalytic activity"/>
    <property type="evidence" value="ECO:0007669"/>
    <property type="project" value="InterPro"/>
</dbReference>
<dbReference type="Gene3D" id="3.90.1300.10">
    <property type="entry name" value="Amidase signature (AS) domain"/>
    <property type="match status" value="1"/>
</dbReference>
<comment type="caution">
    <text evidence="2">The sequence shown here is derived from an EMBL/GenBank/DDBJ whole genome shotgun (WGS) entry which is preliminary data.</text>
</comment>
<proteinExistence type="predicted"/>
<accession>A0A512BU82</accession>
<gene>
    <name evidence="2" type="ORF">MAE02_31710</name>
</gene>
<dbReference type="InterPro" id="IPR036928">
    <property type="entry name" value="AS_sf"/>
</dbReference>
<name>A0A512BU82_9HYPH</name>
<dbReference type="PANTHER" id="PTHR11895:SF76">
    <property type="entry name" value="INDOLEACETAMIDE HYDROLASE"/>
    <property type="match status" value="1"/>
</dbReference>
<evidence type="ECO:0000259" key="1">
    <source>
        <dbReference type="Pfam" id="PF01425"/>
    </source>
</evidence>
<keyword evidence="3" id="KW-1185">Reference proteome</keyword>
<sequence length="482" mass="51204">MVIKVQDDNLTSLTACAVVDLLERGDVTPLDCLDALEARAAAVDGTVNALPILCFERAREHAGRLMQRPLGKRGRLAGLPVPIKDLTEVAGVRTTYGSPIFADYVPETSDILVETIEAEGGLIYAKSNTPEFGAGGNTFNEVFGATLNPWNTELSAAGSSGGAAVALATGTAWVAQGSDLGGSLRNPASFCGVVGLRPSPGRVASSPGAKIDHLLGVNGPMGRTVEDTALLLDAMTGESPADPLSLPRTESFLSWARSGWRPARVAFSADLGITPVDPEVASICRAAASRFTDIGVIVEEAHPDLSEAHDTFQVLRAMSFAVSYAGLLESHRSKMKPEVSWNIEQGLKYSMADVVRAENQRAALFRRMNSFFDSYDLLLCPATIVAAYPAGERYVRECAGHTFSNYIEWLAIAYAVSLTAAPALSLPCGFTRDGRPVGLQIVGRTRTEGRVLAGARALEEILELRGTTPIDPRSPDARTLSS</sequence>
<dbReference type="Pfam" id="PF01425">
    <property type="entry name" value="Amidase"/>
    <property type="match status" value="1"/>
</dbReference>
<dbReference type="OrthoDB" id="9814821at2"/>
<organism evidence="2 3">
    <name type="scientific">Microvirga aerophila</name>
    <dbReference type="NCBI Taxonomy" id="670291"/>
    <lineage>
        <taxon>Bacteria</taxon>
        <taxon>Pseudomonadati</taxon>
        <taxon>Pseudomonadota</taxon>
        <taxon>Alphaproteobacteria</taxon>
        <taxon>Hyphomicrobiales</taxon>
        <taxon>Methylobacteriaceae</taxon>
        <taxon>Microvirga</taxon>
    </lineage>
</organism>
<evidence type="ECO:0000313" key="2">
    <source>
        <dbReference type="EMBL" id="GEO15475.1"/>
    </source>
</evidence>